<comment type="similarity">
    <text evidence="5">Belongs to the methyl-accepting chemotaxis (MCP) protein family.</text>
</comment>
<keyword evidence="7" id="KW-1133">Transmembrane helix</keyword>
<evidence type="ECO:0000256" key="3">
    <source>
        <dbReference type="ARBA" id="ARBA00023136"/>
    </source>
</evidence>
<evidence type="ECO:0000256" key="7">
    <source>
        <dbReference type="SAM" id="Phobius"/>
    </source>
</evidence>
<evidence type="ECO:0000259" key="9">
    <source>
        <dbReference type="PROSITE" id="PS50885"/>
    </source>
</evidence>
<dbReference type="PROSITE" id="PS50111">
    <property type="entry name" value="CHEMOTAXIS_TRANSDUC_2"/>
    <property type="match status" value="1"/>
</dbReference>
<dbReference type="STRING" id="472963.BKP45_07160"/>
<dbReference type="PROSITE" id="PS50885">
    <property type="entry name" value="HAMP"/>
    <property type="match status" value="1"/>
</dbReference>
<dbReference type="Pfam" id="PF00015">
    <property type="entry name" value="MCPsignal"/>
    <property type="match status" value="1"/>
</dbReference>
<comment type="subcellular location">
    <subcellularLocation>
        <location evidence="1">Cell membrane</location>
    </subcellularLocation>
</comment>
<dbReference type="CDD" id="cd11386">
    <property type="entry name" value="MCP_signal"/>
    <property type="match status" value="1"/>
</dbReference>
<dbReference type="InterPro" id="IPR004089">
    <property type="entry name" value="MCPsignal_dom"/>
</dbReference>
<sequence>MNIGRKYASIFCIVATVFLATIFVTYWFLQETSKTMKETMVTNEIAIHSSELISLYQDKYLHIPEYIVASNDEKLNAYLDDSIDFIRTAKNLRQHLTNEDQIRILGEIVENNNLLDEYFFTEIVPNVLQINTATFLALQENASQLKADTIGLANLLKDGAVNSNTGSILRVQESIHNITTILVTTGILSILLAFFLIYFISRKIKNDLNKIVLTSDAIAEGNLNFEKLKNTGNDEIGKLSSSINHMGEKLREMIIEVSSLASEVDQQSAKVAKASLDVKFGSEQVAVTVEELASGSTTQANEVSIISENTSRFNERLVTANQSGEALVIFSDEVLQVSINGDKQMKTSVTQMNLVNELVQASVLKVNSLESKTHSITELVHVIKSIAEQTNLLSLNASIEAARAGEAGKGFAVVAEEVRKLAEEVSNSVENITGIVYSITTEASQVSKELNEGYHEVNKGREQMEASGQYFFDIKEKVSNMATGVKEIADTLAHFEQTSQEINASVEQIAAISEESAAGSEEISASVYEQTKSIENISTSAETLAKMSERMNEIIKQFRL</sequence>
<keyword evidence="7" id="KW-0812">Transmembrane</keyword>
<evidence type="ECO:0000256" key="6">
    <source>
        <dbReference type="PROSITE-ProRule" id="PRU00284"/>
    </source>
</evidence>
<accession>A0A1S2MFQ8</accession>
<evidence type="ECO:0000313" key="10">
    <source>
        <dbReference type="EMBL" id="OIJ22525.1"/>
    </source>
</evidence>
<keyword evidence="3 7" id="KW-0472">Membrane</keyword>
<evidence type="ECO:0000313" key="11">
    <source>
        <dbReference type="Proteomes" id="UP000180057"/>
    </source>
</evidence>
<evidence type="ECO:0000256" key="4">
    <source>
        <dbReference type="ARBA" id="ARBA00023224"/>
    </source>
</evidence>
<dbReference type="InterPro" id="IPR003660">
    <property type="entry name" value="HAMP_dom"/>
</dbReference>
<gene>
    <name evidence="10" type="ORF">BKP45_07160</name>
</gene>
<feature type="transmembrane region" description="Helical" evidence="7">
    <location>
        <begin position="7"/>
        <end position="29"/>
    </location>
</feature>
<proteinExistence type="inferred from homology"/>
<name>A0A1S2MFQ8_9BACI</name>
<dbReference type="CDD" id="cd06225">
    <property type="entry name" value="HAMP"/>
    <property type="match status" value="1"/>
</dbReference>
<keyword evidence="4 6" id="KW-0807">Transducer</keyword>
<dbReference type="Gene3D" id="1.10.287.950">
    <property type="entry name" value="Methyl-accepting chemotaxis protein"/>
    <property type="match status" value="1"/>
</dbReference>
<dbReference type="PANTHER" id="PTHR32089">
    <property type="entry name" value="METHYL-ACCEPTING CHEMOTAXIS PROTEIN MCPB"/>
    <property type="match status" value="1"/>
</dbReference>
<dbReference type="GO" id="GO:0007165">
    <property type="term" value="P:signal transduction"/>
    <property type="evidence" value="ECO:0007669"/>
    <property type="project" value="UniProtKB-KW"/>
</dbReference>
<dbReference type="SMART" id="SM00304">
    <property type="entry name" value="HAMP"/>
    <property type="match status" value="1"/>
</dbReference>
<feature type="domain" description="Methyl-accepting transducer" evidence="8">
    <location>
        <begin position="274"/>
        <end position="524"/>
    </location>
</feature>
<dbReference type="SMART" id="SM00283">
    <property type="entry name" value="MA"/>
    <property type="match status" value="1"/>
</dbReference>
<keyword evidence="11" id="KW-1185">Reference proteome</keyword>
<organism evidence="10 11">
    <name type="scientific">Anaerobacillus alkalidiazotrophicus</name>
    <dbReference type="NCBI Taxonomy" id="472963"/>
    <lineage>
        <taxon>Bacteria</taxon>
        <taxon>Bacillati</taxon>
        <taxon>Bacillota</taxon>
        <taxon>Bacilli</taxon>
        <taxon>Bacillales</taxon>
        <taxon>Bacillaceae</taxon>
        <taxon>Anaerobacillus</taxon>
    </lineage>
</organism>
<dbReference type="Proteomes" id="UP000180057">
    <property type="component" value="Unassembled WGS sequence"/>
</dbReference>
<dbReference type="OrthoDB" id="9804712at2"/>
<dbReference type="Pfam" id="PF00672">
    <property type="entry name" value="HAMP"/>
    <property type="match status" value="1"/>
</dbReference>
<dbReference type="EMBL" id="MLQS01000001">
    <property type="protein sequence ID" value="OIJ22525.1"/>
    <property type="molecule type" value="Genomic_DNA"/>
</dbReference>
<evidence type="ECO:0000259" key="8">
    <source>
        <dbReference type="PROSITE" id="PS50111"/>
    </source>
</evidence>
<evidence type="ECO:0000256" key="1">
    <source>
        <dbReference type="ARBA" id="ARBA00004236"/>
    </source>
</evidence>
<reference evidence="10 11" key="1">
    <citation type="submission" date="2016-10" db="EMBL/GenBank/DDBJ databases">
        <title>Draft genome sequences of four alkaliphilic bacteria belonging to the Anaerobacillus genus.</title>
        <authorList>
            <person name="Bassil N.M."/>
            <person name="Lloyd J.R."/>
        </authorList>
    </citation>
    <scope>NUCLEOTIDE SEQUENCE [LARGE SCALE GENOMIC DNA]</scope>
    <source>
        <strain evidence="10 11">DSM 22531</strain>
    </source>
</reference>
<keyword evidence="2" id="KW-1003">Cell membrane</keyword>
<dbReference type="AlphaFoldDB" id="A0A1S2MFQ8"/>
<comment type="caution">
    <text evidence="10">The sequence shown here is derived from an EMBL/GenBank/DDBJ whole genome shotgun (WGS) entry which is preliminary data.</text>
</comment>
<evidence type="ECO:0000256" key="2">
    <source>
        <dbReference type="ARBA" id="ARBA00022475"/>
    </source>
</evidence>
<dbReference type="SUPFAM" id="SSF58104">
    <property type="entry name" value="Methyl-accepting chemotaxis protein (MCP) signaling domain"/>
    <property type="match status" value="1"/>
</dbReference>
<dbReference type="PANTHER" id="PTHR32089:SF112">
    <property type="entry name" value="LYSOZYME-LIKE PROTEIN-RELATED"/>
    <property type="match status" value="1"/>
</dbReference>
<evidence type="ECO:0000256" key="5">
    <source>
        <dbReference type="ARBA" id="ARBA00029447"/>
    </source>
</evidence>
<feature type="transmembrane region" description="Helical" evidence="7">
    <location>
        <begin position="178"/>
        <end position="200"/>
    </location>
</feature>
<feature type="domain" description="HAMP" evidence="9">
    <location>
        <begin position="202"/>
        <end position="255"/>
    </location>
</feature>
<dbReference type="GO" id="GO:0005886">
    <property type="term" value="C:plasma membrane"/>
    <property type="evidence" value="ECO:0007669"/>
    <property type="project" value="UniProtKB-SubCell"/>
</dbReference>
<protein>
    <submittedName>
        <fullName evidence="10">Methyl-accepting chemotaxis protein</fullName>
    </submittedName>
</protein>
<dbReference type="Gene3D" id="6.10.340.10">
    <property type="match status" value="1"/>
</dbReference>